<dbReference type="InterPro" id="IPR029033">
    <property type="entry name" value="His_PPase_superfam"/>
</dbReference>
<dbReference type="eggNOG" id="KOG0235">
    <property type="taxonomic scope" value="Eukaryota"/>
</dbReference>
<sequence>MHLFLVRHGETEHNVSGVLAGVSDSRLTNHGVLQCQRLGKYLTSHRNLHFTHIFSSDLQRAYMTAEKIQRNQVAQWSRLHRVPEVVKLPLLREQDFGSFELVPWASKRAQQRFDHGTPNPADSNFRPQETPESMTMRAEAFLDNFILPLLATATDDPQDSTNSSTQDCVAVVSHGLFLSSLWQSLLRRFATGTVSLGPNIEVGGHVRPLEYLPSWGNTAFLELTIQRPTTIVPANFSNLGPAFDEAGRPVPLSWHSMMVHVIDGRDHLADLKRARGGIGSSPFDARQQTLVGYF</sequence>
<feature type="binding site" evidence="2">
    <location>
        <begin position="7"/>
        <end position="14"/>
    </location>
    <ligand>
        <name>substrate</name>
    </ligand>
</feature>
<dbReference type="PROSITE" id="PS00175">
    <property type="entry name" value="PG_MUTASE"/>
    <property type="match status" value="1"/>
</dbReference>
<evidence type="ECO:0000313" key="3">
    <source>
        <dbReference type="EMBL" id="EXJ83182.1"/>
    </source>
</evidence>
<dbReference type="EMBL" id="AMWN01000006">
    <property type="protein sequence ID" value="EXJ83182.1"/>
    <property type="molecule type" value="Genomic_DNA"/>
</dbReference>
<organism evidence="3 4">
    <name type="scientific">Capronia coronata CBS 617.96</name>
    <dbReference type="NCBI Taxonomy" id="1182541"/>
    <lineage>
        <taxon>Eukaryota</taxon>
        <taxon>Fungi</taxon>
        <taxon>Dikarya</taxon>
        <taxon>Ascomycota</taxon>
        <taxon>Pezizomycotina</taxon>
        <taxon>Eurotiomycetes</taxon>
        <taxon>Chaetothyriomycetidae</taxon>
        <taxon>Chaetothyriales</taxon>
        <taxon>Herpotrichiellaceae</taxon>
        <taxon>Capronia</taxon>
    </lineage>
</organism>
<dbReference type="RefSeq" id="XP_007725868.1">
    <property type="nucleotide sequence ID" value="XM_007727678.1"/>
</dbReference>
<dbReference type="InterPro" id="IPR051695">
    <property type="entry name" value="Phosphoglycerate_Mutase"/>
</dbReference>
<dbReference type="Gene3D" id="3.40.50.1240">
    <property type="entry name" value="Phosphoglycerate mutase-like"/>
    <property type="match status" value="1"/>
</dbReference>
<dbReference type="HOGENOM" id="CLU_033323_0_0_1"/>
<dbReference type="Proteomes" id="UP000019484">
    <property type="component" value="Unassembled WGS sequence"/>
</dbReference>
<keyword evidence="1" id="KW-0378">Hydrolase</keyword>
<dbReference type="InterPro" id="IPR001345">
    <property type="entry name" value="PG/BPGM_mutase_AS"/>
</dbReference>
<dbReference type="GO" id="GO:0043456">
    <property type="term" value="P:regulation of pentose-phosphate shunt"/>
    <property type="evidence" value="ECO:0007669"/>
    <property type="project" value="TreeGrafter"/>
</dbReference>
<dbReference type="GO" id="GO:0005829">
    <property type="term" value="C:cytosol"/>
    <property type="evidence" value="ECO:0007669"/>
    <property type="project" value="TreeGrafter"/>
</dbReference>
<accession>W9XRI6</accession>
<dbReference type="CDD" id="cd07067">
    <property type="entry name" value="HP_PGM_like"/>
    <property type="match status" value="1"/>
</dbReference>
<dbReference type="InterPro" id="IPR013078">
    <property type="entry name" value="His_Pase_superF_clade-1"/>
</dbReference>
<evidence type="ECO:0008006" key="5">
    <source>
        <dbReference type="Google" id="ProtNLM"/>
    </source>
</evidence>
<dbReference type="GO" id="GO:0045820">
    <property type="term" value="P:negative regulation of glycolytic process"/>
    <property type="evidence" value="ECO:0007669"/>
    <property type="project" value="TreeGrafter"/>
</dbReference>
<gene>
    <name evidence="3" type="ORF">A1O1_06801</name>
</gene>
<dbReference type="AlphaFoldDB" id="W9XRI6"/>
<feature type="binding site" evidence="2">
    <location>
        <position position="60"/>
    </location>
    <ligand>
        <name>substrate</name>
    </ligand>
</feature>
<evidence type="ECO:0000256" key="2">
    <source>
        <dbReference type="PIRSR" id="PIRSR613078-2"/>
    </source>
</evidence>
<dbReference type="GO" id="GO:0004331">
    <property type="term" value="F:fructose-2,6-bisphosphate 2-phosphatase activity"/>
    <property type="evidence" value="ECO:0007669"/>
    <property type="project" value="TreeGrafter"/>
</dbReference>
<dbReference type="PANTHER" id="PTHR46517:SF1">
    <property type="entry name" value="FRUCTOSE-2,6-BISPHOSPHATASE TIGAR"/>
    <property type="match status" value="1"/>
</dbReference>
<evidence type="ECO:0000313" key="4">
    <source>
        <dbReference type="Proteomes" id="UP000019484"/>
    </source>
</evidence>
<keyword evidence="4" id="KW-1185">Reference proteome</keyword>
<dbReference type="SMART" id="SM00855">
    <property type="entry name" value="PGAM"/>
    <property type="match status" value="1"/>
</dbReference>
<proteinExistence type="predicted"/>
<protein>
    <recommendedName>
        <fullName evidence="5">2,3-bisphosphoglycerate-dependent phosphoglycerate mutase</fullName>
    </recommendedName>
</protein>
<name>W9XRI6_9EURO</name>
<evidence type="ECO:0000256" key="1">
    <source>
        <dbReference type="ARBA" id="ARBA00022801"/>
    </source>
</evidence>
<dbReference type="OrthoDB" id="354304at2759"/>
<dbReference type="GeneID" id="19161667"/>
<dbReference type="STRING" id="1182541.W9XRI6"/>
<dbReference type="Pfam" id="PF00300">
    <property type="entry name" value="His_Phos_1"/>
    <property type="match status" value="1"/>
</dbReference>
<dbReference type="SUPFAM" id="SSF53254">
    <property type="entry name" value="Phosphoglycerate mutase-like"/>
    <property type="match status" value="1"/>
</dbReference>
<dbReference type="PANTHER" id="PTHR46517">
    <property type="entry name" value="FRUCTOSE-2,6-BISPHOSPHATASE TIGAR"/>
    <property type="match status" value="1"/>
</dbReference>
<feature type="non-terminal residue" evidence="3">
    <location>
        <position position="294"/>
    </location>
</feature>
<reference evidence="3 4" key="1">
    <citation type="submission" date="2013-03" db="EMBL/GenBank/DDBJ databases">
        <title>The Genome Sequence of Capronia coronata CBS 617.96.</title>
        <authorList>
            <consortium name="The Broad Institute Genomics Platform"/>
            <person name="Cuomo C."/>
            <person name="de Hoog S."/>
            <person name="Gorbushina A."/>
            <person name="Walker B."/>
            <person name="Young S.K."/>
            <person name="Zeng Q."/>
            <person name="Gargeya S."/>
            <person name="Fitzgerald M."/>
            <person name="Haas B."/>
            <person name="Abouelleil A."/>
            <person name="Allen A.W."/>
            <person name="Alvarado L."/>
            <person name="Arachchi H.M."/>
            <person name="Berlin A.M."/>
            <person name="Chapman S.B."/>
            <person name="Gainer-Dewar J."/>
            <person name="Goldberg J."/>
            <person name="Griggs A."/>
            <person name="Gujja S."/>
            <person name="Hansen M."/>
            <person name="Howarth C."/>
            <person name="Imamovic A."/>
            <person name="Ireland A."/>
            <person name="Larimer J."/>
            <person name="McCowan C."/>
            <person name="Murphy C."/>
            <person name="Pearson M."/>
            <person name="Poon T.W."/>
            <person name="Priest M."/>
            <person name="Roberts A."/>
            <person name="Saif S."/>
            <person name="Shea T."/>
            <person name="Sisk P."/>
            <person name="Sykes S."/>
            <person name="Wortman J."/>
            <person name="Nusbaum C."/>
            <person name="Birren B."/>
        </authorList>
    </citation>
    <scope>NUCLEOTIDE SEQUENCE [LARGE SCALE GENOMIC DNA]</scope>
    <source>
        <strain evidence="3 4">CBS 617.96</strain>
    </source>
</reference>
<comment type="caution">
    <text evidence="3">The sequence shown here is derived from an EMBL/GenBank/DDBJ whole genome shotgun (WGS) entry which is preliminary data.</text>
</comment>